<organism evidence="1 2">
    <name type="scientific">Rheinheimera baltica</name>
    <dbReference type="NCBI Taxonomy" id="67576"/>
    <lineage>
        <taxon>Bacteria</taxon>
        <taxon>Pseudomonadati</taxon>
        <taxon>Pseudomonadota</taxon>
        <taxon>Gammaproteobacteria</taxon>
        <taxon>Chromatiales</taxon>
        <taxon>Chromatiaceae</taxon>
        <taxon>Rheinheimera</taxon>
    </lineage>
</organism>
<dbReference type="RefSeq" id="WP_305975883.1">
    <property type="nucleotide sequence ID" value="NZ_JAPJDZ010000025.1"/>
</dbReference>
<evidence type="ECO:0000313" key="1">
    <source>
        <dbReference type="EMBL" id="MDP5136516.1"/>
    </source>
</evidence>
<keyword evidence="2" id="KW-1185">Reference proteome</keyword>
<gene>
    <name evidence="1" type="ORF">ORJ04_11215</name>
</gene>
<proteinExistence type="predicted"/>
<accession>A0ABT9I0S2</accession>
<reference evidence="1 2" key="1">
    <citation type="submission" date="2022-11" db="EMBL/GenBank/DDBJ databases">
        <title>Viruses from the air-sea interface of a natural surface slick.</title>
        <authorList>
            <person name="Rahlff J."/>
            <person name="Holmfeldt K."/>
        </authorList>
    </citation>
    <scope>NUCLEOTIDE SEQUENCE [LARGE SCALE GENOMIC DNA]</scope>
    <source>
        <strain evidence="1 2">SMS4</strain>
    </source>
</reference>
<comment type="caution">
    <text evidence="1">The sequence shown here is derived from an EMBL/GenBank/DDBJ whole genome shotgun (WGS) entry which is preliminary data.</text>
</comment>
<dbReference type="Proteomes" id="UP001231109">
    <property type="component" value="Unassembled WGS sequence"/>
</dbReference>
<evidence type="ECO:0000313" key="2">
    <source>
        <dbReference type="Proteomes" id="UP001231109"/>
    </source>
</evidence>
<name>A0ABT9I0S2_9GAMM</name>
<dbReference type="EMBL" id="JAPJDZ010000025">
    <property type="protein sequence ID" value="MDP5136516.1"/>
    <property type="molecule type" value="Genomic_DNA"/>
</dbReference>
<protein>
    <submittedName>
        <fullName evidence="1">Uncharacterized protein</fullName>
    </submittedName>
</protein>
<sequence length="130" mass="15214">MDTVLVIIVFLFLAVSLIFSEALPKKYKDRKCEGRAWKKAYPLSPSDEIRSFLSVFVGAFAFNDQHKLKFNPNDKLIDIYKLLYPHKWQADVMEFETLADDLKFKYNLSFTEVWHDELTLGELFAKVQNA</sequence>